<keyword evidence="5" id="KW-0732">Signal</keyword>
<feature type="transmembrane region" description="Helical" evidence="4">
    <location>
        <begin position="206"/>
        <end position="227"/>
    </location>
</feature>
<protein>
    <submittedName>
        <fullName evidence="7">Major facilitator superfamily MFS_1</fullName>
    </submittedName>
</protein>
<sequence>MRQKARSILVIVFCQVSAMTLWFSASSASATLAKAGQISAQQAGLLTGSVQLGFVAGTLVSAWFCLADRFDPRRLFAGCAITGALLNADLLVTGFNGTTTIALRFLTGAALAGVYPVGMKLAASWAERAMGTLIGLLVGALTLGSAMPHLFSEIAGLGWHTTIVASSICAALSGLAILFAQLGPAHRPSPSFMPGEAWRELGRRSILLANAGYVGHMWELYAMWAWIGTFLGWATEQAKPTTTPSVGLLTFAVIASGAFGSVTAGFLADRLGRTTITITAMTVSGLCAATIGLMPSVGMVALVTVAIVWGISIVADSAQFSAAIAELSPPGLVGSLLTIQTSIGFLLSFFSIQTMPFMIDLLTWRYAFATLAIGPFFGTVAMWRLRREPDAKLIAGGRL</sequence>
<reference evidence="7 8" key="1">
    <citation type="submission" date="2013-02" db="EMBL/GenBank/DDBJ databases">
        <authorList>
            <person name="Genoscope - CEA"/>
        </authorList>
    </citation>
    <scope>NUCLEOTIDE SEQUENCE [LARGE SCALE GENOMIC DNA]</scope>
    <source>
        <strain evidence="7 8">STM 2683</strain>
    </source>
</reference>
<feature type="signal peptide" evidence="5">
    <location>
        <begin position="1"/>
        <end position="30"/>
    </location>
</feature>
<feature type="transmembrane region" description="Helical" evidence="4">
    <location>
        <begin position="163"/>
        <end position="185"/>
    </location>
</feature>
<dbReference type="OrthoDB" id="9781976at2"/>
<evidence type="ECO:0000256" key="4">
    <source>
        <dbReference type="SAM" id="Phobius"/>
    </source>
</evidence>
<feature type="transmembrane region" description="Helical" evidence="4">
    <location>
        <begin position="75"/>
        <end position="95"/>
    </location>
</feature>
<feature type="transmembrane region" description="Helical" evidence="4">
    <location>
        <begin position="45"/>
        <end position="66"/>
    </location>
</feature>
<evidence type="ECO:0000259" key="6">
    <source>
        <dbReference type="PROSITE" id="PS50850"/>
    </source>
</evidence>
<keyword evidence="8" id="KW-1185">Reference proteome</keyword>
<evidence type="ECO:0000313" key="7">
    <source>
        <dbReference type="EMBL" id="CCV06365.1"/>
    </source>
</evidence>
<evidence type="ECO:0000256" key="3">
    <source>
        <dbReference type="ARBA" id="ARBA00023136"/>
    </source>
</evidence>
<dbReference type="GO" id="GO:0005886">
    <property type="term" value="C:plasma membrane"/>
    <property type="evidence" value="ECO:0007669"/>
    <property type="project" value="TreeGrafter"/>
</dbReference>
<feature type="transmembrane region" description="Helical" evidence="4">
    <location>
        <begin position="130"/>
        <end position="151"/>
    </location>
</feature>
<feature type="transmembrane region" description="Helical" evidence="4">
    <location>
        <begin position="247"/>
        <end position="268"/>
    </location>
</feature>
<gene>
    <name evidence="7" type="ORF">MESS2_300083</name>
</gene>
<dbReference type="Gene3D" id="1.20.1250.20">
    <property type="entry name" value="MFS general substrate transporter like domains"/>
    <property type="match status" value="2"/>
</dbReference>
<evidence type="ECO:0000256" key="1">
    <source>
        <dbReference type="ARBA" id="ARBA00022692"/>
    </source>
</evidence>
<feature type="transmembrane region" description="Helical" evidence="4">
    <location>
        <begin position="364"/>
        <end position="383"/>
    </location>
</feature>
<dbReference type="Proteomes" id="UP000012062">
    <property type="component" value="Unassembled WGS sequence"/>
</dbReference>
<keyword evidence="3 4" id="KW-0472">Membrane</keyword>
<dbReference type="PANTHER" id="PTHR23521:SF3">
    <property type="entry name" value="MFS TRANSPORTER"/>
    <property type="match status" value="1"/>
</dbReference>
<proteinExistence type="predicted"/>
<accession>M5EQJ3</accession>
<dbReference type="GO" id="GO:0022857">
    <property type="term" value="F:transmembrane transporter activity"/>
    <property type="evidence" value="ECO:0007669"/>
    <property type="project" value="InterPro"/>
</dbReference>
<organism evidence="7 8">
    <name type="scientific">Mesorhizobium metallidurans STM 2683</name>
    <dbReference type="NCBI Taxonomy" id="1297569"/>
    <lineage>
        <taxon>Bacteria</taxon>
        <taxon>Pseudomonadati</taxon>
        <taxon>Pseudomonadota</taxon>
        <taxon>Alphaproteobacteria</taxon>
        <taxon>Hyphomicrobiales</taxon>
        <taxon>Phyllobacteriaceae</taxon>
        <taxon>Mesorhizobium</taxon>
    </lineage>
</organism>
<dbReference type="InterPro" id="IPR011701">
    <property type="entry name" value="MFS"/>
</dbReference>
<dbReference type="InterPro" id="IPR036259">
    <property type="entry name" value="MFS_trans_sf"/>
</dbReference>
<dbReference type="PROSITE" id="PS50850">
    <property type="entry name" value="MFS"/>
    <property type="match status" value="1"/>
</dbReference>
<dbReference type="eggNOG" id="COG2223">
    <property type="taxonomic scope" value="Bacteria"/>
</dbReference>
<keyword evidence="1 4" id="KW-0812">Transmembrane</keyword>
<feature type="domain" description="Major facilitator superfamily (MFS) profile" evidence="6">
    <location>
        <begin position="205"/>
        <end position="399"/>
    </location>
</feature>
<keyword evidence="2 4" id="KW-1133">Transmembrane helix</keyword>
<evidence type="ECO:0000256" key="5">
    <source>
        <dbReference type="SAM" id="SignalP"/>
    </source>
</evidence>
<name>M5EQJ3_9HYPH</name>
<evidence type="ECO:0000256" key="2">
    <source>
        <dbReference type="ARBA" id="ARBA00022989"/>
    </source>
</evidence>
<evidence type="ECO:0000313" key="8">
    <source>
        <dbReference type="Proteomes" id="UP000012062"/>
    </source>
</evidence>
<dbReference type="RefSeq" id="WP_008875298.1">
    <property type="nucleotide sequence ID" value="NZ_CAUM01000096.1"/>
</dbReference>
<feature type="transmembrane region" description="Helical" evidence="4">
    <location>
        <begin position="332"/>
        <end position="352"/>
    </location>
</feature>
<dbReference type="STRING" id="1297569.MESS2_300083"/>
<dbReference type="Pfam" id="PF07690">
    <property type="entry name" value="MFS_1"/>
    <property type="match status" value="1"/>
</dbReference>
<dbReference type="EMBL" id="CAUM01000096">
    <property type="protein sequence ID" value="CCV06365.1"/>
    <property type="molecule type" value="Genomic_DNA"/>
</dbReference>
<dbReference type="InterPro" id="IPR020846">
    <property type="entry name" value="MFS_dom"/>
</dbReference>
<dbReference type="AlphaFoldDB" id="M5EQJ3"/>
<dbReference type="SUPFAM" id="SSF103473">
    <property type="entry name" value="MFS general substrate transporter"/>
    <property type="match status" value="1"/>
</dbReference>
<comment type="caution">
    <text evidence="7">The sequence shown here is derived from an EMBL/GenBank/DDBJ whole genome shotgun (WGS) entry which is preliminary data.</text>
</comment>
<feature type="transmembrane region" description="Helical" evidence="4">
    <location>
        <begin position="101"/>
        <end position="118"/>
    </location>
</feature>
<feature type="chain" id="PRO_5004066314" evidence="5">
    <location>
        <begin position="31"/>
        <end position="399"/>
    </location>
</feature>
<dbReference type="PANTHER" id="PTHR23521">
    <property type="entry name" value="TRANSPORTER MFS SUPERFAMILY"/>
    <property type="match status" value="1"/>
</dbReference>